<dbReference type="PROSITE" id="PS50994">
    <property type="entry name" value="INTEGRASE"/>
    <property type="match status" value="1"/>
</dbReference>
<dbReference type="Proteomes" id="UP001297370">
    <property type="component" value="Unassembled WGS sequence"/>
</dbReference>
<dbReference type="GO" id="GO:0004803">
    <property type="term" value="F:transposase activity"/>
    <property type="evidence" value="ECO:0007669"/>
    <property type="project" value="InterPro"/>
</dbReference>
<dbReference type="GO" id="GO:0006313">
    <property type="term" value="P:DNA transposition"/>
    <property type="evidence" value="ECO:0007669"/>
    <property type="project" value="InterPro"/>
</dbReference>
<keyword evidence="2" id="KW-0175">Coiled coil</keyword>
<dbReference type="Proteomes" id="UP000283834">
    <property type="component" value="Unassembled WGS sequence"/>
</dbReference>
<reference evidence="4" key="3">
    <citation type="submission" date="2021-10" db="EMBL/GenBank/DDBJ databases">
        <title>Collection of gut derived symbiotic bacterial strains cultured from healthy donors.</title>
        <authorList>
            <person name="Lin H."/>
            <person name="Littmann E."/>
            <person name="Claire K."/>
            <person name="Pamer E."/>
        </authorList>
    </citation>
    <scope>NUCLEOTIDE SEQUENCE</scope>
    <source>
        <strain evidence="4">MSK.23.18</strain>
    </source>
</reference>
<dbReference type="InterPro" id="IPR025948">
    <property type="entry name" value="HTH-like_dom"/>
</dbReference>
<reference evidence="15 16" key="2">
    <citation type="submission" date="2018-08" db="EMBL/GenBank/DDBJ databases">
        <title>A genome reference for cultivated species of the human gut microbiota.</title>
        <authorList>
            <person name="Zou Y."/>
            <person name="Xue W."/>
            <person name="Luo G."/>
        </authorList>
    </citation>
    <scope>NUCLEOTIDE SEQUENCE [LARGE SCALE GENOMIC DNA]</scope>
    <source>
        <strain evidence="10 15">AF19-16AC</strain>
        <strain evidence="9 18">AF27-4BH</strain>
        <strain evidence="12 17">AM12-54</strain>
        <strain evidence="11 16">AM21-18</strain>
    </source>
</reference>
<dbReference type="Gene3D" id="1.10.10.60">
    <property type="entry name" value="Homeodomain-like"/>
    <property type="match status" value="1"/>
</dbReference>
<evidence type="ECO:0000313" key="9">
    <source>
        <dbReference type="EMBL" id="RGQ56095.1"/>
    </source>
</evidence>
<dbReference type="Proteomes" id="UP000235093">
    <property type="component" value="Unassembled WGS sequence"/>
</dbReference>
<dbReference type="EMBL" id="QRTJ01000122">
    <property type="protein sequence ID" value="RGQ56095.1"/>
    <property type="molecule type" value="Genomic_DNA"/>
</dbReference>
<dbReference type="EMBL" id="JAJBOM010000035">
    <property type="protein sequence ID" value="MCB5620819.1"/>
    <property type="molecule type" value="Genomic_DNA"/>
</dbReference>
<dbReference type="NCBIfam" id="NF033516">
    <property type="entry name" value="transpos_IS3"/>
    <property type="match status" value="1"/>
</dbReference>
<dbReference type="InterPro" id="IPR009057">
    <property type="entry name" value="Homeodomain-like_sf"/>
</dbReference>
<dbReference type="Pfam" id="PF00665">
    <property type="entry name" value="rve"/>
    <property type="match status" value="1"/>
</dbReference>
<dbReference type="Pfam" id="PF01527">
    <property type="entry name" value="HTH_Tnp_1"/>
    <property type="match status" value="1"/>
</dbReference>
<evidence type="ECO:0000313" key="17">
    <source>
        <dbReference type="Proteomes" id="UP000283992"/>
    </source>
</evidence>
<dbReference type="EMBL" id="NIHW01000076">
    <property type="protein sequence ID" value="PLT79507.1"/>
    <property type="molecule type" value="Genomic_DNA"/>
</dbReference>
<reference evidence="5" key="5">
    <citation type="submission" date="2023-01" db="EMBL/GenBank/DDBJ databases">
        <title>Human gut microbiome strain richness.</title>
        <authorList>
            <person name="Chen-Liaw A."/>
        </authorList>
    </citation>
    <scope>NUCLEOTIDE SEQUENCE</scope>
    <source>
        <strain evidence="5">1001217st1_A9_1001217B_191108</strain>
    </source>
</reference>
<dbReference type="SUPFAM" id="SSF46689">
    <property type="entry name" value="Homeodomain-like"/>
    <property type="match status" value="1"/>
</dbReference>
<dbReference type="PANTHER" id="PTHR46889:SF4">
    <property type="entry name" value="TRANSPOSASE INSO FOR INSERTION SEQUENCE ELEMENT IS911B-RELATED"/>
    <property type="match status" value="1"/>
</dbReference>
<dbReference type="EMBL" id="JAPZEG010000051">
    <property type="protein sequence ID" value="MDE1205154.1"/>
    <property type="molecule type" value="Genomic_DNA"/>
</dbReference>
<evidence type="ECO:0000313" key="12">
    <source>
        <dbReference type="EMBL" id="RHJ06405.1"/>
    </source>
</evidence>
<evidence type="ECO:0000256" key="2">
    <source>
        <dbReference type="SAM" id="Coils"/>
    </source>
</evidence>
<dbReference type="InterPro" id="IPR050900">
    <property type="entry name" value="Transposase_IS3/IS150/IS904"/>
</dbReference>
<feature type="coiled-coil region" evidence="2">
    <location>
        <begin position="62"/>
        <end position="89"/>
    </location>
</feature>
<reference evidence="13 14" key="1">
    <citation type="journal article" date="2017" name="Genome Med.">
        <title>A novel Ruminococcus gnavus clade enriched in inflammatory bowel disease patients.</title>
        <authorList>
            <person name="Hall A.B."/>
            <person name="Yassour M."/>
            <person name="Sauk J."/>
            <person name="Garner A."/>
            <person name="Jiang X."/>
            <person name="Arthur T."/>
            <person name="Lagoudas G.K."/>
            <person name="Vatanen T."/>
            <person name="Fornelos N."/>
            <person name="Wilson R."/>
            <person name="Bertha M."/>
            <person name="Cohen M."/>
            <person name="Garber J."/>
            <person name="Khalili H."/>
            <person name="Gevers D."/>
            <person name="Ananthakrishnan A.N."/>
            <person name="Kugathasan S."/>
            <person name="Lander E.S."/>
            <person name="Blainey P."/>
            <person name="Vlamakis H."/>
            <person name="Xavier R.J."/>
            <person name="Huttenhower C."/>
        </authorList>
    </citation>
    <scope>NUCLEOTIDE SEQUENCE [LARGE SCALE GENOMIC DNA]</scope>
    <source>
        <strain evidence="7 14">RJX1125</strain>
        <strain evidence="8 13">RJX1128</strain>
    </source>
</reference>
<sequence>MSQSYTPEFKKKIVRLHIEEGRTYKSITAEYGVSKASISKWCAEFSEECHTKAQQNPDAPNDLELMKENLRLRKELEEAKKENPLLKKSSGILRKGNRLEAYRFIDQYHETFGIRWLLRRLKIYPNAYYNYRKHRKADYHAHKAEVQAQIHEIYHEHNGVDGYRSMTVYLARKGYHYSPATIHKYMNAELGLRSIVRPQKTDYEQGKPHKVFENKLQQNFMSDKINQKWCTDFTYLFLKNHDVRYNCSIIDLHDRSVIASITDRHITSDLAIRTLQKALDSQPAIKGELILHSDQGSQYTSKAFTDFCKSVNVTQSMSKAGYPYDNAPMERYFNTLKNECTNLYEFKTEEELYQAVEEFSYVHYNHVRPHSSNGYRTPYQARIAG</sequence>
<dbReference type="RefSeq" id="WP_101883037.1">
    <property type="nucleotide sequence ID" value="NZ_AP031446.1"/>
</dbReference>
<dbReference type="GO" id="GO:0015074">
    <property type="term" value="P:DNA integration"/>
    <property type="evidence" value="ECO:0007669"/>
    <property type="project" value="InterPro"/>
</dbReference>
<evidence type="ECO:0000259" key="3">
    <source>
        <dbReference type="PROSITE" id="PS50994"/>
    </source>
</evidence>
<feature type="domain" description="Integrase catalytic" evidence="3">
    <location>
        <begin position="220"/>
        <end position="385"/>
    </location>
</feature>
<evidence type="ECO:0000313" key="10">
    <source>
        <dbReference type="EMBL" id="RGT38366.1"/>
    </source>
</evidence>
<evidence type="ECO:0000313" key="5">
    <source>
        <dbReference type="EMBL" id="MDB8740443.1"/>
    </source>
</evidence>
<evidence type="ECO:0000313" key="15">
    <source>
        <dbReference type="Proteomes" id="UP000283834"/>
    </source>
</evidence>
<dbReference type="SUPFAM" id="SSF53098">
    <property type="entry name" value="Ribonuclease H-like"/>
    <property type="match status" value="1"/>
</dbReference>
<dbReference type="EMBL" id="NIHT01000064">
    <property type="protein sequence ID" value="PLT68812.1"/>
    <property type="molecule type" value="Genomic_DNA"/>
</dbReference>
<evidence type="ECO:0000313" key="14">
    <source>
        <dbReference type="Proteomes" id="UP000235093"/>
    </source>
</evidence>
<accession>A0A2N5PV97</accession>
<dbReference type="Proteomes" id="UP000283992">
    <property type="component" value="Unassembled WGS sequence"/>
</dbReference>
<dbReference type="Proteomes" id="UP001211731">
    <property type="component" value="Unassembled WGS sequence"/>
</dbReference>
<dbReference type="Proteomes" id="UP000234840">
    <property type="component" value="Unassembled WGS sequence"/>
</dbReference>
<dbReference type="InterPro" id="IPR001584">
    <property type="entry name" value="Integrase_cat-core"/>
</dbReference>
<evidence type="ECO:0000313" key="16">
    <source>
        <dbReference type="Proteomes" id="UP000283981"/>
    </source>
</evidence>
<organism evidence="8 13">
    <name type="scientific">Mediterraneibacter gnavus</name>
    <name type="common">Ruminococcus gnavus</name>
    <dbReference type="NCBI Taxonomy" id="33038"/>
    <lineage>
        <taxon>Bacteria</taxon>
        <taxon>Bacillati</taxon>
        <taxon>Bacillota</taxon>
        <taxon>Clostridia</taxon>
        <taxon>Lachnospirales</taxon>
        <taxon>Lachnospiraceae</taxon>
        <taxon>Mediterraneibacter</taxon>
    </lineage>
</organism>
<dbReference type="EMBL" id="QRIS01000020">
    <property type="protein sequence ID" value="RHG82623.1"/>
    <property type="molecule type" value="Genomic_DNA"/>
</dbReference>
<evidence type="ECO:0000313" key="8">
    <source>
        <dbReference type="EMBL" id="PLT79507.1"/>
    </source>
</evidence>
<dbReference type="Proteomes" id="UP001149331">
    <property type="component" value="Unassembled WGS sequence"/>
</dbReference>
<dbReference type="InterPro" id="IPR048020">
    <property type="entry name" value="Transpos_IS3"/>
</dbReference>
<dbReference type="InterPro" id="IPR012337">
    <property type="entry name" value="RNaseH-like_sf"/>
</dbReference>
<protein>
    <submittedName>
        <fullName evidence="8">IS3 family transposase</fullName>
    </submittedName>
</protein>
<evidence type="ECO:0000313" key="11">
    <source>
        <dbReference type="EMBL" id="RHG82623.1"/>
    </source>
</evidence>
<gene>
    <name evidence="8" type="ORF">CDL20_14665</name>
    <name evidence="7" type="ORF">CDL23_15870</name>
    <name evidence="12" type="ORF">DW142_15490</name>
    <name evidence="11" type="ORF">DW243_11980</name>
    <name evidence="10" type="ORF">DWX36_09520</name>
    <name evidence="9" type="ORF">DWY88_18925</name>
    <name evidence="4" type="ORF">LIQ08_16945</name>
    <name evidence="6" type="ORF">O4N78_16675</name>
    <name evidence="5" type="ORF">PNU63_16995</name>
</gene>
<evidence type="ECO:0000313" key="18">
    <source>
        <dbReference type="Proteomes" id="UP000286137"/>
    </source>
</evidence>
<comment type="caution">
    <text evidence="8">The sequence shown here is derived from an EMBL/GenBank/DDBJ whole genome shotgun (WGS) entry which is preliminary data.</text>
</comment>
<evidence type="ECO:0000313" key="4">
    <source>
        <dbReference type="EMBL" id="MCB5620819.1"/>
    </source>
</evidence>
<reference evidence="6" key="4">
    <citation type="submission" date="2022-12" db="EMBL/GenBank/DDBJ databases">
        <title>Genome of R. gnavus strain RSHDN_120.</title>
        <authorList>
            <person name="Abdugheni R."/>
        </authorList>
    </citation>
    <scope>NUCLEOTIDE SEQUENCE</scope>
    <source>
        <strain evidence="6">RSHDN_120</strain>
    </source>
</reference>
<proteinExistence type="predicted"/>
<dbReference type="PANTHER" id="PTHR46889">
    <property type="entry name" value="TRANSPOSASE INSF FOR INSERTION SEQUENCE IS3B-RELATED"/>
    <property type="match status" value="1"/>
</dbReference>
<comment type="function">
    <text evidence="1">Involved in the transposition of the insertion sequence.</text>
</comment>
<dbReference type="GO" id="GO:0003677">
    <property type="term" value="F:DNA binding"/>
    <property type="evidence" value="ECO:0007669"/>
    <property type="project" value="InterPro"/>
</dbReference>
<dbReference type="EMBL" id="QRLN01000045">
    <property type="protein sequence ID" value="RHJ06405.1"/>
    <property type="molecule type" value="Genomic_DNA"/>
</dbReference>
<evidence type="ECO:0000313" key="13">
    <source>
        <dbReference type="Proteomes" id="UP000234840"/>
    </source>
</evidence>
<evidence type="ECO:0000256" key="1">
    <source>
        <dbReference type="ARBA" id="ARBA00002286"/>
    </source>
</evidence>
<dbReference type="Pfam" id="PF13276">
    <property type="entry name" value="HTH_21"/>
    <property type="match status" value="1"/>
</dbReference>
<dbReference type="Proteomes" id="UP000286137">
    <property type="component" value="Unassembled WGS sequence"/>
</dbReference>
<dbReference type="Pfam" id="PF13333">
    <property type="entry name" value="rve_2"/>
    <property type="match status" value="1"/>
</dbReference>
<dbReference type="Gene3D" id="3.30.420.10">
    <property type="entry name" value="Ribonuclease H-like superfamily/Ribonuclease H"/>
    <property type="match status" value="1"/>
</dbReference>
<evidence type="ECO:0000313" key="7">
    <source>
        <dbReference type="EMBL" id="PLT68812.1"/>
    </source>
</evidence>
<dbReference type="Proteomes" id="UP000283981">
    <property type="component" value="Unassembled WGS sequence"/>
</dbReference>
<dbReference type="EMBL" id="JAQMLR010000045">
    <property type="protein sequence ID" value="MDB8740443.1"/>
    <property type="molecule type" value="Genomic_DNA"/>
</dbReference>
<evidence type="ECO:0000313" key="6">
    <source>
        <dbReference type="EMBL" id="MDE1205154.1"/>
    </source>
</evidence>
<dbReference type="InterPro" id="IPR002514">
    <property type="entry name" value="Transposase_8"/>
</dbReference>
<name>A0A2N5PV97_MEDGN</name>
<dbReference type="AlphaFoldDB" id="A0A2N5PV97"/>
<dbReference type="EMBL" id="QRWQ01000008">
    <property type="protein sequence ID" value="RGT38366.1"/>
    <property type="molecule type" value="Genomic_DNA"/>
</dbReference>
<dbReference type="InterPro" id="IPR036397">
    <property type="entry name" value="RNaseH_sf"/>
</dbReference>